<evidence type="ECO:0000256" key="9">
    <source>
        <dbReference type="PIRSR" id="PIRSR602403-1"/>
    </source>
</evidence>
<feature type="binding site" description="axial binding residue" evidence="9">
    <location>
        <position position="407"/>
    </location>
    <ligand>
        <name>heme</name>
        <dbReference type="ChEBI" id="CHEBI:30413"/>
    </ligand>
    <ligandPart>
        <name>Fe</name>
        <dbReference type="ChEBI" id="CHEBI:18248"/>
    </ligandPart>
</feature>
<dbReference type="InterPro" id="IPR001128">
    <property type="entry name" value="Cyt_P450"/>
</dbReference>
<comment type="similarity">
    <text evidence="3 10">Belongs to the cytochrome P450 family.</text>
</comment>
<dbReference type="Gene3D" id="1.10.630.10">
    <property type="entry name" value="Cytochrome P450"/>
    <property type="match status" value="1"/>
</dbReference>
<evidence type="ECO:0008006" key="13">
    <source>
        <dbReference type="Google" id="ProtNLM"/>
    </source>
</evidence>
<evidence type="ECO:0000313" key="11">
    <source>
        <dbReference type="EMBL" id="KIJ28943.1"/>
    </source>
</evidence>
<dbReference type="GO" id="GO:0016705">
    <property type="term" value="F:oxidoreductase activity, acting on paired donors, with incorporation or reduction of molecular oxygen"/>
    <property type="evidence" value="ECO:0007669"/>
    <property type="project" value="InterPro"/>
</dbReference>
<dbReference type="Proteomes" id="UP000054279">
    <property type="component" value="Unassembled WGS sequence"/>
</dbReference>
<evidence type="ECO:0000313" key="12">
    <source>
        <dbReference type="Proteomes" id="UP000054279"/>
    </source>
</evidence>
<evidence type="ECO:0000256" key="2">
    <source>
        <dbReference type="ARBA" id="ARBA00005179"/>
    </source>
</evidence>
<evidence type="ECO:0000256" key="6">
    <source>
        <dbReference type="ARBA" id="ARBA00023002"/>
    </source>
</evidence>
<evidence type="ECO:0000256" key="1">
    <source>
        <dbReference type="ARBA" id="ARBA00001971"/>
    </source>
</evidence>
<dbReference type="GO" id="GO:0020037">
    <property type="term" value="F:heme binding"/>
    <property type="evidence" value="ECO:0007669"/>
    <property type="project" value="InterPro"/>
</dbReference>
<keyword evidence="6 10" id="KW-0560">Oxidoreductase</keyword>
<dbReference type="InterPro" id="IPR050121">
    <property type="entry name" value="Cytochrome_P450_monoxygenase"/>
</dbReference>
<dbReference type="PROSITE" id="PS00086">
    <property type="entry name" value="CYTOCHROME_P450"/>
    <property type="match status" value="1"/>
</dbReference>
<evidence type="ECO:0000256" key="7">
    <source>
        <dbReference type="ARBA" id="ARBA00023004"/>
    </source>
</evidence>
<dbReference type="PRINTS" id="PR00465">
    <property type="entry name" value="EP450IV"/>
</dbReference>
<dbReference type="PANTHER" id="PTHR24305:SF166">
    <property type="entry name" value="CYTOCHROME P450 12A4, MITOCHONDRIAL-RELATED"/>
    <property type="match status" value="1"/>
</dbReference>
<gene>
    <name evidence="11" type="ORF">M422DRAFT_235454</name>
</gene>
<keyword evidence="5 9" id="KW-0479">Metal-binding</keyword>
<dbReference type="HOGENOM" id="CLU_001570_5_11_1"/>
<keyword evidence="12" id="KW-1185">Reference proteome</keyword>
<keyword evidence="4 9" id="KW-0349">Heme</keyword>
<dbReference type="InterPro" id="IPR017972">
    <property type="entry name" value="Cyt_P450_CS"/>
</dbReference>
<comment type="cofactor">
    <cofactor evidence="1 9">
        <name>heme</name>
        <dbReference type="ChEBI" id="CHEBI:30413"/>
    </cofactor>
</comment>
<name>A0A0C9THJ2_SPHS4</name>
<evidence type="ECO:0000256" key="10">
    <source>
        <dbReference type="RuleBase" id="RU000461"/>
    </source>
</evidence>
<dbReference type="SUPFAM" id="SSF48264">
    <property type="entry name" value="Cytochrome P450"/>
    <property type="match status" value="1"/>
</dbReference>
<sequence>MGSFGRPNVLYLADPKALNFVLNTSGYIFNKGKLVEAGRLLFGSSLLTSIGQEHARQRKILLPAFSQSVIRDIFPAFMEVSEQLATKWTNLYQSAGEAPCVVNVHDWFSRLTLDAVGKGAFSYDFGALGDTPSEYLRVFNALFKPPKMRNVAIGLAAIDLLKYLPLWFLQPIGKLLMRSPLIKKFKGNAEKMALEHIENEKRATAGQVPEGKDIMSTLVRSNLSEDSQRKLTNEELISQLIVFTLAAHQTTSTTLSWIFYELARHSEFQEKLRNEIKLFRNELGDKKPTASDLESQLPHTTAVIKETLRFHPHAAHILRWASKDGTIPLSEPIKMCNGELTSHVSLKAGQSVMISVTAYNRLKSLWGEDANVWNPDRFLGERLSDLPKNSLGVYANLLTFSSGVHSCIGWRFAILQLHVIVISLLEKFTFSPSPESEIYKAPFTGLLPFVKGQEKEGPQLPLAIVPV</sequence>
<keyword evidence="7 9" id="KW-0408">Iron</keyword>
<dbReference type="InterPro" id="IPR036396">
    <property type="entry name" value="Cyt_P450_sf"/>
</dbReference>
<dbReference type="GO" id="GO:0004497">
    <property type="term" value="F:monooxygenase activity"/>
    <property type="evidence" value="ECO:0007669"/>
    <property type="project" value="UniProtKB-KW"/>
</dbReference>
<keyword evidence="8 10" id="KW-0503">Monooxygenase</keyword>
<dbReference type="GO" id="GO:0005506">
    <property type="term" value="F:iron ion binding"/>
    <property type="evidence" value="ECO:0007669"/>
    <property type="project" value="InterPro"/>
</dbReference>
<proteinExistence type="inferred from homology"/>
<dbReference type="EMBL" id="KN837294">
    <property type="protein sequence ID" value="KIJ28943.1"/>
    <property type="molecule type" value="Genomic_DNA"/>
</dbReference>
<dbReference type="OrthoDB" id="1470350at2759"/>
<dbReference type="AlphaFoldDB" id="A0A0C9THJ2"/>
<organism evidence="11 12">
    <name type="scientific">Sphaerobolus stellatus (strain SS14)</name>
    <dbReference type="NCBI Taxonomy" id="990650"/>
    <lineage>
        <taxon>Eukaryota</taxon>
        <taxon>Fungi</taxon>
        <taxon>Dikarya</taxon>
        <taxon>Basidiomycota</taxon>
        <taxon>Agaricomycotina</taxon>
        <taxon>Agaricomycetes</taxon>
        <taxon>Phallomycetidae</taxon>
        <taxon>Geastrales</taxon>
        <taxon>Sphaerobolaceae</taxon>
        <taxon>Sphaerobolus</taxon>
    </lineage>
</organism>
<reference evidence="11 12" key="1">
    <citation type="submission" date="2014-06" db="EMBL/GenBank/DDBJ databases">
        <title>Evolutionary Origins and Diversification of the Mycorrhizal Mutualists.</title>
        <authorList>
            <consortium name="DOE Joint Genome Institute"/>
            <consortium name="Mycorrhizal Genomics Consortium"/>
            <person name="Kohler A."/>
            <person name="Kuo A."/>
            <person name="Nagy L.G."/>
            <person name="Floudas D."/>
            <person name="Copeland A."/>
            <person name="Barry K.W."/>
            <person name="Cichocki N."/>
            <person name="Veneault-Fourrey C."/>
            <person name="LaButti K."/>
            <person name="Lindquist E.A."/>
            <person name="Lipzen A."/>
            <person name="Lundell T."/>
            <person name="Morin E."/>
            <person name="Murat C."/>
            <person name="Riley R."/>
            <person name="Ohm R."/>
            <person name="Sun H."/>
            <person name="Tunlid A."/>
            <person name="Henrissat B."/>
            <person name="Grigoriev I.V."/>
            <person name="Hibbett D.S."/>
            <person name="Martin F."/>
        </authorList>
    </citation>
    <scope>NUCLEOTIDE SEQUENCE [LARGE SCALE GENOMIC DNA]</scope>
    <source>
        <strain evidence="11 12">SS14</strain>
    </source>
</reference>
<dbReference type="PANTHER" id="PTHR24305">
    <property type="entry name" value="CYTOCHROME P450"/>
    <property type="match status" value="1"/>
</dbReference>
<evidence type="ECO:0000256" key="4">
    <source>
        <dbReference type="ARBA" id="ARBA00022617"/>
    </source>
</evidence>
<comment type="pathway">
    <text evidence="2">Secondary metabolite biosynthesis.</text>
</comment>
<evidence type="ECO:0000256" key="5">
    <source>
        <dbReference type="ARBA" id="ARBA00022723"/>
    </source>
</evidence>
<dbReference type="PRINTS" id="PR00385">
    <property type="entry name" value="P450"/>
</dbReference>
<accession>A0A0C9THJ2</accession>
<dbReference type="InterPro" id="IPR002403">
    <property type="entry name" value="Cyt_P450_E_grp-IV"/>
</dbReference>
<evidence type="ECO:0000256" key="3">
    <source>
        <dbReference type="ARBA" id="ARBA00010617"/>
    </source>
</evidence>
<protein>
    <recommendedName>
        <fullName evidence="13">Cytochrome P450</fullName>
    </recommendedName>
</protein>
<dbReference type="Pfam" id="PF00067">
    <property type="entry name" value="p450"/>
    <property type="match status" value="1"/>
</dbReference>
<evidence type="ECO:0000256" key="8">
    <source>
        <dbReference type="ARBA" id="ARBA00023033"/>
    </source>
</evidence>